<evidence type="ECO:0000256" key="4">
    <source>
        <dbReference type="ARBA" id="ARBA00022692"/>
    </source>
</evidence>
<dbReference type="Gene3D" id="1.10.3720.10">
    <property type="entry name" value="MetI-like"/>
    <property type="match status" value="1"/>
</dbReference>
<keyword evidence="5 7" id="KW-1133">Transmembrane helix</keyword>
<dbReference type="GO" id="GO:0005886">
    <property type="term" value="C:plasma membrane"/>
    <property type="evidence" value="ECO:0007669"/>
    <property type="project" value="UniProtKB-SubCell"/>
</dbReference>
<comment type="subcellular location">
    <subcellularLocation>
        <location evidence="1 7">Cell membrane</location>
        <topology evidence="1 7">Multi-pass membrane protein</topology>
    </subcellularLocation>
</comment>
<keyword evidence="2 7" id="KW-0813">Transport</keyword>
<evidence type="ECO:0000256" key="2">
    <source>
        <dbReference type="ARBA" id="ARBA00022448"/>
    </source>
</evidence>
<reference evidence="9" key="2">
    <citation type="submission" date="2021-04" db="EMBL/GenBank/DDBJ databases">
        <authorList>
            <person name="Gilroy R."/>
        </authorList>
    </citation>
    <scope>NUCLEOTIDE SEQUENCE</scope>
    <source>
        <strain evidence="9">ChiHjej13B12-24818</strain>
    </source>
</reference>
<dbReference type="PANTHER" id="PTHR43744:SF9">
    <property type="entry name" value="POLYGALACTURONAN_RHAMNOGALACTURONAN TRANSPORT SYSTEM PERMEASE PROTEIN YTCP"/>
    <property type="match status" value="1"/>
</dbReference>
<feature type="domain" description="ABC transmembrane type-1" evidence="8">
    <location>
        <begin position="77"/>
        <end position="273"/>
    </location>
</feature>
<dbReference type="PROSITE" id="PS50928">
    <property type="entry name" value="ABC_TM1"/>
    <property type="match status" value="1"/>
</dbReference>
<dbReference type="AlphaFoldDB" id="A0A9D2LGL0"/>
<dbReference type="CDD" id="cd06261">
    <property type="entry name" value="TM_PBP2"/>
    <property type="match status" value="1"/>
</dbReference>
<feature type="transmembrane region" description="Helical" evidence="7">
    <location>
        <begin position="113"/>
        <end position="133"/>
    </location>
</feature>
<feature type="transmembrane region" description="Helical" evidence="7">
    <location>
        <begin position="76"/>
        <end position="101"/>
    </location>
</feature>
<dbReference type="InterPro" id="IPR035906">
    <property type="entry name" value="MetI-like_sf"/>
</dbReference>
<dbReference type="Proteomes" id="UP000823823">
    <property type="component" value="Unassembled WGS sequence"/>
</dbReference>
<evidence type="ECO:0000256" key="3">
    <source>
        <dbReference type="ARBA" id="ARBA00022475"/>
    </source>
</evidence>
<feature type="transmembrane region" description="Helical" evidence="7">
    <location>
        <begin position="186"/>
        <end position="208"/>
    </location>
</feature>
<evidence type="ECO:0000256" key="5">
    <source>
        <dbReference type="ARBA" id="ARBA00022989"/>
    </source>
</evidence>
<comment type="caution">
    <text evidence="9">The sequence shown here is derived from an EMBL/GenBank/DDBJ whole genome shotgun (WGS) entry which is preliminary data.</text>
</comment>
<dbReference type="SUPFAM" id="SSF161098">
    <property type="entry name" value="MetI-like"/>
    <property type="match status" value="1"/>
</dbReference>
<dbReference type="PANTHER" id="PTHR43744">
    <property type="entry name" value="ABC TRANSPORTER PERMEASE PROTEIN MG189-RELATED-RELATED"/>
    <property type="match status" value="1"/>
</dbReference>
<keyword evidence="6 7" id="KW-0472">Membrane</keyword>
<feature type="transmembrane region" description="Helical" evidence="7">
    <location>
        <begin position="145"/>
        <end position="165"/>
    </location>
</feature>
<name>A0A9D2LGL0_9MICO</name>
<keyword evidence="4 7" id="KW-0812">Transmembrane</keyword>
<dbReference type="InterPro" id="IPR000515">
    <property type="entry name" value="MetI-like"/>
</dbReference>
<dbReference type="Pfam" id="PF00528">
    <property type="entry name" value="BPD_transp_1"/>
    <property type="match status" value="1"/>
</dbReference>
<accession>A0A9D2LGL0</accession>
<feature type="transmembrane region" description="Helical" evidence="7">
    <location>
        <begin position="21"/>
        <end position="40"/>
    </location>
</feature>
<dbReference type="EMBL" id="DWZH01000129">
    <property type="protein sequence ID" value="HJB11926.1"/>
    <property type="molecule type" value="Genomic_DNA"/>
</dbReference>
<protein>
    <submittedName>
        <fullName evidence="9">Carbohydrate ABC transporter permease</fullName>
    </submittedName>
</protein>
<evidence type="ECO:0000259" key="8">
    <source>
        <dbReference type="PROSITE" id="PS50928"/>
    </source>
</evidence>
<keyword evidence="3" id="KW-1003">Cell membrane</keyword>
<gene>
    <name evidence="9" type="ORF">H9786_15620</name>
</gene>
<organism evidence="9 10">
    <name type="scientific">Candidatus Brachybacterium merdavium</name>
    <dbReference type="NCBI Taxonomy" id="2838513"/>
    <lineage>
        <taxon>Bacteria</taxon>
        <taxon>Bacillati</taxon>
        <taxon>Actinomycetota</taxon>
        <taxon>Actinomycetes</taxon>
        <taxon>Micrococcales</taxon>
        <taxon>Dermabacteraceae</taxon>
        <taxon>Brachybacterium</taxon>
    </lineage>
</organism>
<sequence>MAAARAPWMEKPGPITRAVKLLAIVIIVVLMLYPFAYVIFASVTPPGERLHFGLIPSGWTLDAYRSVLAGRIIPRALMVSIGITAVGTVLSVAVTTMLAYGLTRTKDIPGSKAVLYVVLFTMLFGAGLIPNFILVKELGLLNSYWALILPTLLSAFNMLVVRNFFMQIPPELTDSARIDGASDLQVFLKIMLPLSKAVIAVIALFYAVGYWNNFFSALIYIQDTSKWPIQLVLNTYAVQGSPISQIENPNAAGSVTPQAIQMAIVVLATVPILCIYPFAQRFFTKGVLTGAIKG</sequence>
<reference evidence="9" key="1">
    <citation type="journal article" date="2021" name="PeerJ">
        <title>Extensive microbial diversity within the chicken gut microbiome revealed by metagenomics and culture.</title>
        <authorList>
            <person name="Gilroy R."/>
            <person name="Ravi A."/>
            <person name="Getino M."/>
            <person name="Pursley I."/>
            <person name="Horton D.L."/>
            <person name="Alikhan N.F."/>
            <person name="Baker D."/>
            <person name="Gharbi K."/>
            <person name="Hall N."/>
            <person name="Watson M."/>
            <person name="Adriaenssens E.M."/>
            <person name="Foster-Nyarko E."/>
            <person name="Jarju S."/>
            <person name="Secka A."/>
            <person name="Antonio M."/>
            <person name="Oren A."/>
            <person name="Chaudhuri R.R."/>
            <person name="La Ragione R."/>
            <person name="Hildebrand F."/>
            <person name="Pallen M.J."/>
        </authorList>
    </citation>
    <scope>NUCLEOTIDE SEQUENCE</scope>
    <source>
        <strain evidence="9">ChiHjej13B12-24818</strain>
    </source>
</reference>
<comment type="similarity">
    <text evidence="7">Belongs to the binding-protein-dependent transport system permease family.</text>
</comment>
<evidence type="ECO:0000256" key="1">
    <source>
        <dbReference type="ARBA" id="ARBA00004651"/>
    </source>
</evidence>
<proteinExistence type="inferred from homology"/>
<evidence type="ECO:0000256" key="7">
    <source>
        <dbReference type="RuleBase" id="RU363032"/>
    </source>
</evidence>
<evidence type="ECO:0000256" key="6">
    <source>
        <dbReference type="ARBA" id="ARBA00023136"/>
    </source>
</evidence>
<feature type="transmembrane region" description="Helical" evidence="7">
    <location>
        <begin position="259"/>
        <end position="279"/>
    </location>
</feature>
<evidence type="ECO:0000313" key="9">
    <source>
        <dbReference type="EMBL" id="HJB11926.1"/>
    </source>
</evidence>
<evidence type="ECO:0000313" key="10">
    <source>
        <dbReference type="Proteomes" id="UP000823823"/>
    </source>
</evidence>
<dbReference type="GO" id="GO:0055085">
    <property type="term" value="P:transmembrane transport"/>
    <property type="evidence" value="ECO:0007669"/>
    <property type="project" value="InterPro"/>
</dbReference>